<proteinExistence type="predicted"/>
<dbReference type="Proteomes" id="UP000551353">
    <property type="component" value="Unassembled WGS sequence"/>
</dbReference>
<organism evidence="1 2">
    <name type="scientific">Rhizobium mongolense</name>
    <dbReference type="NCBI Taxonomy" id="57676"/>
    <lineage>
        <taxon>Bacteria</taxon>
        <taxon>Pseudomonadati</taxon>
        <taxon>Pseudomonadota</taxon>
        <taxon>Alphaproteobacteria</taxon>
        <taxon>Hyphomicrobiales</taxon>
        <taxon>Rhizobiaceae</taxon>
        <taxon>Rhizobium/Agrobacterium group</taxon>
        <taxon>Rhizobium</taxon>
    </lineage>
</organism>
<protein>
    <submittedName>
        <fullName evidence="1">Uncharacterized protein</fullName>
    </submittedName>
</protein>
<dbReference type="EMBL" id="JACIFX010000037">
    <property type="protein sequence ID" value="MBB4233322.1"/>
    <property type="molecule type" value="Genomic_DNA"/>
</dbReference>
<evidence type="ECO:0000313" key="1">
    <source>
        <dbReference type="EMBL" id="MBB4233322.1"/>
    </source>
</evidence>
<accession>A0ABR6IZH2</accession>
<comment type="caution">
    <text evidence="1">The sequence shown here is derived from an EMBL/GenBank/DDBJ whole genome shotgun (WGS) entry which is preliminary data.</text>
</comment>
<dbReference type="RefSeq" id="WP_233450496.1">
    <property type="nucleotide sequence ID" value="NZ_JACIFX010000037.1"/>
</dbReference>
<gene>
    <name evidence="1" type="ORF">GGD56_007228</name>
</gene>
<sequence length="66" mass="6833">MLKMSGRAVAGRTVLLGCGPLLLLTARQLANAGANIVGLLQTTSPVDFLRAIPHLPAALRSTALLK</sequence>
<keyword evidence="2" id="KW-1185">Reference proteome</keyword>
<evidence type="ECO:0000313" key="2">
    <source>
        <dbReference type="Proteomes" id="UP000551353"/>
    </source>
</evidence>
<reference evidence="1 2" key="1">
    <citation type="submission" date="2020-08" db="EMBL/GenBank/DDBJ databases">
        <title>Genomic Encyclopedia of Type Strains, Phase IV (KMG-V): Genome sequencing to study the core and pangenomes of soil and plant-associated prokaryotes.</title>
        <authorList>
            <person name="Whitman W."/>
        </authorList>
    </citation>
    <scope>NUCLEOTIDE SEQUENCE [LARGE SCALE GENOMIC DNA]</scope>
    <source>
        <strain evidence="1 2">SEMIA 4087</strain>
    </source>
</reference>
<name>A0ABR6IZH2_9HYPH</name>